<evidence type="ECO:0000313" key="2">
    <source>
        <dbReference type="EMBL" id="GFN83355.1"/>
    </source>
</evidence>
<dbReference type="AlphaFoldDB" id="A0AAV3YJD0"/>
<dbReference type="EMBL" id="BLXT01001168">
    <property type="protein sequence ID" value="GFN83355.1"/>
    <property type="molecule type" value="Genomic_DNA"/>
</dbReference>
<dbReference type="PANTHER" id="PTHR33244">
    <property type="entry name" value="INTEGRASE CATALYTIC DOMAIN-CONTAINING PROTEIN-RELATED"/>
    <property type="match status" value="1"/>
</dbReference>
<dbReference type="Proteomes" id="UP000735302">
    <property type="component" value="Unassembled WGS sequence"/>
</dbReference>
<accession>A0AAV3YJD0</accession>
<feature type="compositionally biased region" description="Basic and acidic residues" evidence="1">
    <location>
        <begin position="111"/>
        <end position="121"/>
    </location>
</feature>
<evidence type="ECO:0000256" key="1">
    <source>
        <dbReference type="SAM" id="MobiDB-lite"/>
    </source>
</evidence>
<gene>
    <name evidence="2" type="ORF">PoB_000986100</name>
</gene>
<comment type="caution">
    <text evidence="2">The sequence shown here is derived from an EMBL/GenBank/DDBJ whole genome shotgun (WGS) entry which is preliminary data.</text>
</comment>
<evidence type="ECO:0000313" key="3">
    <source>
        <dbReference type="Proteomes" id="UP000735302"/>
    </source>
</evidence>
<proteinExistence type="predicted"/>
<name>A0AAV3YJD0_9GAST</name>
<feature type="region of interest" description="Disordered" evidence="1">
    <location>
        <begin position="84"/>
        <end position="166"/>
    </location>
</feature>
<feature type="compositionally biased region" description="Polar residues" evidence="1">
    <location>
        <begin position="137"/>
        <end position="151"/>
    </location>
</feature>
<reference evidence="2 3" key="1">
    <citation type="journal article" date="2021" name="Elife">
        <title>Chloroplast acquisition without the gene transfer in kleptoplastic sea slugs, Plakobranchus ocellatus.</title>
        <authorList>
            <person name="Maeda T."/>
            <person name="Takahashi S."/>
            <person name="Yoshida T."/>
            <person name="Shimamura S."/>
            <person name="Takaki Y."/>
            <person name="Nagai Y."/>
            <person name="Toyoda A."/>
            <person name="Suzuki Y."/>
            <person name="Arimoto A."/>
            <person name="Ishii H."/>
            <person name="Satoh N."/>
            <person name="Nishiyama T."/>
            <person name="Hasebe M."/>
            <person name="Maruyama T."/>
            <person name="Minagawa J."/>
            <person name="Obokata J."/>
            <person name="Shigenobu S."/>
        </authorList>
    </citation>
    <scope>NUCLEOTIDE SEQUENCE [LARGE SCALE GENOMIC DNA]</scope>
</reference>
<organism evidence="2 3">
    <name type="scientific">Plakobranchus ocellatus</name>
    <dbReference type="NCBI Taxonomy" id="259542"/>
    <lineage>
        <taxon>Eukaryota</taxon>
        <taxon>Metazoa</taxon>
        <taxon>Spiralia</taxon>
        <taxon>Lophotrochozoa</taxon>
        <taxon>Mollusca</taxon>
        <taxon>Gastropoda</taxon>
        <taxon>Heterobranchia</taxon>
        <taxon>Euthyneura</taxon>
        <taxon>Panpulmonata</taxon>
        <taxon>Sacoglossa</taxon>
        <taxon>Placobranchoidea</taxon>
        <taxon>Plakobranchidae</taxon>
        <taxon>Plakobranchus</taxon>
    </lineage>
</organism>
<sequence length="215" mass="24177">MGYAERLSANIRVLPPLTIGDCVRIQNQTGPHPTKWDKAGIVIEVRQFDQYVVRVDGSGRVTLRIREFLRKYLPVIPRTSLALAPKPETSMPTQVNKSPPGGIQTPTRPPQPDDQKFDKPLPVEVSLQEPDLPLDDTNLTQTMDPTQTGDSTPHGLASPKDNRATHTKHRAFRALKPFNKPGMKETLPPTTLRITLQSKRINRNKEKLILYRLLA</sequence>
<dbReference type="PANTHER" id="PTHR33244:SF3">
    <property type="entry name" value="PEPTIDASE A2 DOMAIN-CONTAINING PROTEIN"/>
    <property type="match status" value="1"/>
</dbReference>
<keyword evidence="3" id="KW-1185">Reference proteome</keyword>
<protein>
    <submittedName>
        <fullName evidence="2">Transcription factor iiib 90 kDa subunit</fullName>
    </submittedName>
</protein>